<dbReference type="AlphaFoldDB" id="A0AAD9D5V2"/>
<keyword evidence="1" id="KW-0040">ANK repeat</keyword>
<dbReference type="Gene3D" id="1.25.40.20">
    <property type="entry name" value="Ankyrin repeat-containing domain"/>
    <property type="match status" value="1"/>
</dbReference>
<dbReference type="InterPro" id="IPR036047">
    <property type="entry name" value="F-box-like_dom_sf"/>
</dbReference>
<evidence type="ECO:0000259" key="4">
    <source>
        <dbReference type="PROSITE" id="PS50181"/>
    </source>
</evidence>
<accession>A0AAD9D5V2</accession>
<feature type="compositionally biased region" description="Basic and acidic residues" evidence="3">
    <location>
        <begin position="1"/>
        <end position="10"/>
    </location>
</feature>
<feature type="coiled-coil region" evidence="2">
    <location>
        <begin position="468"/>
        <end position="495"/>
    </location>
</feature>
<keyword evidence="2" id="KW-0175">Coiled coil</keyword>
<dbReference type="SMART" id="SM00248">
    <property type="entry name" value="ANK"/>
    <property type="match status" value="1"/>
</dbReference>
<gene>
    <name evidence="5" type="ORF">QTG54_014382</name>
</gene>
<evidence type="ECO:0000256" key="3">
    <source>
        <dbReference type="SAM" id="MobiDB-lite"/>
    </source>
</evidence>
<dbReference type="Pfam" id="PF00023">
    <property type="entry name" value="Ank"/>
    <property type="match status" value="1"/>
</dbReference>
<dbReference type="Pfam" id="PF00646">
    <property type="entry name" value="F-box"/>
    <property type="match status" value="1"/>
</dbReference>
<keyword evidence="6" id="KW-1185">Reference proteome</keyword>
<reference evidence="5" key="1">
    <citation type="submission" date="2023-06" db="EMBL/GenBank/DDBJ databases">
        <title>Survivors Of The Sea: Transcriptome response of Skeletonema marinoi to long-term dormancy.</title>
        <authorList>
            <person name="Pinder M.I.M."/>
            <person name="Kourtchenko O."/>
            <person name="Robertson E.K."/>
            <person name="Larsson T."/>
            <person name="Maumus F."/>
            <person name="Osuna-Cruz C.M."/>
            <person name="Vancaester E."/>
            <person name="Stenow R."/>
            <person name="Vandepoele K."/>
            <person name="Ploug H."/>
            <person name="Bruchert V."/>
            <person name="Godhe A."/>
            <person name="Topel M."/>
        </authorList>
    </citation>
    <scope>NUCLEOTIDE SEQUENCE</scope>
    <source>
        <strain evidence="5">R05AC</strain>
    </source>
</reference>
<feature type="domain" description="F-box" evidence="4">
    <location>
        <begin position="43"/>
        <end position="97"/>
    </location>
</feature>
<feature type="compositionally biased region" description="Acidic residues" evidence="3">
    <location>
        <begin position="669"/>
        <end position="701"/>
    </location>
</feature>
<protein>
    <recommendedName>
        <fullName evidence="4">F-box domain-containing protein</fullName>
    </recommendedName>
</protein>
<feature type="repeat" description="ANK" evidence="1">
    <location>
        <begin position="562"/>
        <end position="602"/>
    </location>
</feature>
<evidence type="ECO:0000256" key="1">
    <source>
        <dbReference type="PROSITE-ProRule" id="PRU00023"/>
    </source>
</evidence>
<evidence type="ECO:0000313" key="5">
    <source>
        <dbReference type="EMBL" id="KAK1734922.1"/>
    </source>
</evidence>
<dbReference type="InterPro" id="IPR036770">
    <property type="entry name" value="Ankyrin_rpt-contain_sf"/>
</dbReference>
<organism evidence="5 6">
    <name type="scientific">Skeletonema marinoi</name>
    <dbReference type="NCBI Taxonomy" id="267567"/>
    <lineage>
        <taxon>Eukaryota</taxon>
        <taxon>Sar</taxon>
        <taxon>Stramenopiles</taxon>
        <taxon>Ochrophyta</taxon>
        <taxon>Bacillariophyta</taxon>
        <taxon>Coscinodiscophyceae</taxon>
        <taxon>Thalassiosirophycidae</taxon>
        <taxon>Thalassiosirales</taxon>
        <taxon>Skeletonemataceae</taxon>
        <taxon>Skeletonema</taxon>
        <taxon>Skeletonema marinoi-dohrnii complex</taxon>
    </lineage>
</organism>
<dbReference type="InterPro" id="IPR001810">
    <property type="entry name" value="F-box_dom"/>
</dbReference>
<dbReference type="Proteomes" id="UP001224775">
    <property type="component" value="Unassembled WGS sequence"/>
</dbReference>
<feature type="compositionally biased region" description="Basic and acidic residues" evidence="3">
    <location>
        <begin position="24"/>
        <end position="39"/>
    </location>
</feature>
<dbReference type="SUPFAM" id="SSF81383">
    <property type="entry name" value="F-box domain"/>
    <property type="match status" value="1"/>
</dbReference>
<dbReference type="EMBL" id="JATAAI010000036">
    <property type="protein sequence ID" value="KAK1734922.1"/>
    <property type="molecule type" value="Genomic_DNA"/>
</dbReference>
<sequence>MNAEEHDSNNKKRPSQGPYSSNESGKKMKQQEEEFVKSEQHDYRGFASLPTDVLISILCRSPASDHASLRNTCKAFRTTIDSAAYKGERATSGWSEVSTHLVSGEELYDRENPNGPEDVSLSDGDVDEDPTEEQRANKLRRKIAEKQAEEIIDYGYSDVYGHSELGRIDQDYGHHDISMDVVVDGSLVGSLYLVLLPRGVYHNYPFHDATDAHSSELQMVGWTLCDSAGRLKVRSIKNEELVSGEAGKGGYLHINTVRISDAYRLGCTNVVSEAVRSALTQPKLEGEWSLVTAISDYNVYITDEEMKLKRRISNGEGGNAEEKERVEKRVWERAVLDTKTYLRVGFKQIPETVGSLMRNPYWLFALPHFLKNPIKSFEEVDQTPLIEPPDLPPKPVGVDSEILEAVKKAGNSMCRVLDSVRTERLQDHNCLGRLAELEGRFAGARNLIEGGKPDHLSDESWREMVADVESIEEMLRAQRAAFEEATRRQREEQRNEIDVTIPRKIDLLKNEVNALVQRGGSIRNSYAIHCSSRLRIPQYIDFLLEMVPLEKRAFAVSSLDDNGLTPLHCAVLGTPEVHNREDYLEMVERLLDFGADTNVKSAQGATPLGMYRSTMTDKFDYSNVFGIRSGDEPAGWRPFHRKMEDLLRSSQGETDADVEAKCAVLDNDMGSDIDLDNEDEDADEDDWMNDDEDDENDEDEE</sequence>
<evidence type="ECO:0000313" key="6">
    <source>
        <dbReference type="Proteomes" id="UP001224775"/>
    </source>
</evidence>
<feature type="region of interest" description="Disordered" evidence="3">
    <location>
        <begin position="1"/>
        <end position="39"/>
    </location>
</feature>
<comment type="caution">
    <text evidence="5">The sequence shown here is derived from an EMBL/GenBank/DDBJ whole genome shotgun (WGS) entry which is preliminary data.</text>
</comment>
<feature type="region of interest" description="Disordered" evidence="3">
    <location>
        <begin position="104"/>
        <end position="135"/>
    </location>
</feature>
<dbReference type="PROSITE" id="PS50088">
    <property type="entry name" value="ANK_REPEAT"/>
    <property type="match status" value="1"/>
</dbReference>
<dbReference type="InterPro" id="IPR002110">
    <property type="entry name" value="Ankyrin_rpt"/>
</dbReference>
<name>A0AAD9D5V2_9STRA</name>
<dbReference type="SUPFAM" id="SSF48403">
    <property type="entry name" value="Ankyrin repeat"/>
    <property type="match status" value="1"/>
</dbReference>
<evidence type="ECO:0000256" key="2">
    <source>
        <dbReference type="SAM" id="Coils"/>
    </source>
</evidence>
<feature type="region of interest" description="Disordered" evidence="3">
    <location>
        <begin position="665"/>
        <end position="701"/>
    </location>
</feature>
<proteinExistence type="predicted"/>
<dbReference type="PROSITE" id="PS50181">
    <property type="entry name" value="FBOX"/>
    <property type="match status" value="1"/>
</dbReference>